<organism evidence="3 4">
    <name type="scientific">Xaviernesmea rhizosphaerae</name>
    <dbReference type="NCBI Taxonomy" id="1672749"/>
    <lineage>
        <taxon>Bacteria</taxon>
        <taxon>Pseudomonadati</taxon>
        <taxon>Pseudomonadota</taxon>
        <taxon>Alphaproteobacteria</taxon>
        <taxon>Hyphomicrobiales</taxon>
        <taxon>Rhizobiaceae</taxon>
        <taxon>Rhizobium/Agrobacterium group</taxon>
        <taxon>Xaviernesmea</taxon>
    </lineage>
</organism>
<dbReference type="Pfam" id="PF01613">
    <property type="entry name" value="Flavin_Reduct"/>
    <property type="match status" value="1"/>
</dbReference>
<keyword evidence="4" id="KW-1185">Reference proteome</keyword>
<dbReference type="PANTHER" id="PTHR30466">
    <property type="entry name" value="FLAVIN REDUCTASE"/>
    <property type="match status" value="1"/>
</dbReference>
<dbReference type="PANTHER" id="PTHR30466:SF1">
    <property type="entry name" value="FMN REDUCTASE (NADH) RUTF"/>
    <property type="match status" value="1"/>
</dbReference>
<evidence type="ECO:0000259" key="2">
    <source>
        <dbReference type="SMART" id="SM00903"/>
    </source>
</evidence>
<dbReference type="InterPro" id="IPR002563">
    <property type="entry name" value="Flavin_Rdtase-like_dom"/>
</dbReference>
<keyword evidence="1" id="KW-0560">Oxidoreductase</keyword>
<dbReference type="Gene3D" id="2.30.110.10">
    <property type="entry name" value="Electron Transport, Fmn-binding Protein, Chain A"/>
    <property type="match status" value="1"/>
</dbReference>
<dbReference type="EMBL" id="MSPX01000001">
    <property type="protein sequence ID" value="OQP88094.1"/>
    <property type="molecule type" value="Genomic_DNA"/>
</dbReference>
<reference evidence="3 4" key="1">
    <citation type="journal article" date="2017" name="Antonie Van Leeuwenhoek">
        <title>Rhizobium rhizosphaerae sp. nov., a novel species isolated from rice rhizosphere.</title>
        <authorList>
            <person name="Zhao J.J."/>
            <person name="Zhang J."/>
            <person name="Zhang R.J."/>
            <person name="Zhang C.W."/>
            <person name="Yin H.Q."/>
            <person name="Zhang X.X."/>
        </authorList>
    </citation>
    <scope>NUCLEOTIDE SEQUENCE [LARGE SCALE GENOMIC DNA]</scope>
    <source>
        <strain evidence="3 4">RD15</strain>
    </source>
</reference>
<accession>A0ABX3PIQ9</accession>
<sequence length="185" mass="20049">MGADCLSRLLILRPRLAKRSPEALTLSRPDKESYRDAMSRLAGHVHIAAVDHAGERRGVTITAACSVSDDPATLLICLNTKNPKNRLFLEAGVFSLNLLGADQLALAQVFSGSEPIEGDRFDHGRWTKLATGAPVLEDAVAAFDCRIVESRVVATHMVLFGAVEAVVLGQRNPALVYLDRAYRSL</sequence>
<protein>
    <submittedName>
        <fullName evidence="3">4-hydroxyphenylacetate 3-monooxygenase</fullName>
    </submittedName>
</protein>
<comment type="caution">
    <text evidence="3">The sequence shown here is derived from an EMBL/GenBank/DDBJ whole genome shotgun (WGS) entry which is preliminary data.</text>
</comment>
<evidence type="ECO:0000256" key="1">
    <source>
        <dbReference type="ARBA" id="ARBA00023002"/>
    </source>
</evidence>
<evidence type="ECO:0000313" key="3">
    <source>
        <dbReference type="EMBL" id="OQP88094.1"/>
    </source>
</evidence>
<dbReference type="SMART" id="SM00903">
    <property type="entry name" value="Flavin_Reduct"/>
    <property type="match status" value="1"/>
</dbReference>
<dbReference type="Proteomes" id="UP000192652">
    <property type="component" value="Unassembled WGS sequence"/>
</dbReference>
<proteinExistence type="predicted"/>
<evidence type="ECO:0000313" key="4">
    <source>
        <dbReference type="Proteomes" id="UP000192652"/>
    </source>
</evidence>
<gene>
    <name evidence="3" type="ORF">BTR14_01070</name>
</gene>
<dbReference type="InterPro" id="IPR012349">
    <property type="entry name" value="Split_barrel_FMN-bd"/>
</dbReference>
<name>A0ABX3PIQ9_9HYPH</name>
<feature type="domain" description="Flavin reductase like" evidence="2">
    <location>
        <begin position="38"/>
        <end position="184"/>
    </location>
</feature>
<dbReference type="InterPro" id="IPR050268">
    <property type="entry name" value="NADH-dep_flavin_reductase"/>
</dbReference>
<dbReference type="SUPFAM" id="SSF50475">
    <property type="entry name" value="FMN-binding split barrel"/>
    <property type="match status" value="1"/>
</dbReference>